<proteinExistence type="predicted"/>
<sequence length="71" mass="8282">MTTTSKILSKVRMHARTVGVVSFFLICGYQVFKFGKLIQRYSEGTSYRQMEEMEDFLYNKELQQAKASSSR</sequence>
<accession>A0AC34QGM8</accession>
<name>A0AC34QGM8_9BILA</name>
<dbReference type="Proteomes" id="UP000887576">
    <property type="component" value="Unplaced"/>
</dbReference>
<organism evidence="1 2">
    <name type="scientific">Panagrolaimus sp. JU765</name>
    <dbReference type="NCBI Taxonomy" id="591449"/>
    <lineage>
        <taxon>Eukaryota</taxon>
        <taxon>Metazoa</taxon>
        <taxon>Ecdysozoa</taxon>
        <taxon>Nematoda</taxon>
        <taxon>Chromadorea</taxon>
        <taxon>Rhabditida</taxon>
        <taxon>Tylenchina</taxon>
        <taxon>Panagrolaimomorpha</taxon>
        <taxon>Panagrolaimoidea</taxon>
        <taxon>Panagrolaimidae</taxon>
        <taxon>Panagrolaimus</taxon>
    </lineage>
</organism>
<protein>
    <submittedName>
        <fullName evidence="2">Uncharacterized protein</fullName>
    </submittedName>
</protein>
<reference evidence="2" key="1">
    <citation type="submission" date="2022-11" db="UniProtKB">
        <authorList>
            <consortium name="WormBaseParasite"/>
        </authorList>
    </citation>
    <scope>IDENTIFICATION</scope>
</reference>
<dbReference type="WBParaSite" id="JU765_v2.g16171.t1">
    <property type="protein sequence ID" value="JU765_v2.g16171.t1"/>
    <property type="gene ID" value="JU765_v2.g16171"/>
</dbReference>
<evidence type="ECO:0000313" key="2">
    <source>
        <dbReference type="WBParaSite" id="JU765_v2.g16171.t1"/>
    </source>
</evidence>
<evidence type="ECO:0000313" key="1">
    <source>
        <dbReference type="Proteomes" id="UP000887576"/>
    </source>
</evidence>